<keyword evidence="3" id="KW-0378">Hydrolase</keyword>
<dbReference type="EC" id="3.5.1.28" evidence="2"/>
<comment type="caution">
    <text evidence="6">The sequence shown here is derived from an EMBL/GenBank/DDBJ whole genome shotgun (WGS) entry which is preliminary data.</text>
</comment>
<evidence type="ECO:0000313" key="6">
    <source>
        <dbReference type="EMBL" id="KKN63515.1"/>
    </source>
</evidence>
<dbReference type="GO" id="GO:0071555">
    <property type="term" value="P:cell wall organization"/>
    <property type="evidence" value="ECO:0007669"/>
    <property type="project" value="UniProtKB-KW"/>
</dbReference>
<dbReference type="PANTHER" id="PTHR30417:SF1">
    <property type="entry name" value="N-ACETYLMURAMOYL-L-ALANINE AMIDASE AMID"/>
    <property type="match status" value="1"/>
</dbReference>
<dbReference type="AlphaFoldDB" id="A0A0F9S3V2"/>
<dbReference type="InterPro" id="IPR036505">
    <property type="entry name" value="Amidase/PGRP_sf"/>
</dbReference>
<dbReference type="GO" id="GO:0008745">
    <property type="term" value="F:N-acetylmuramoyl-L-alanine amidase activity"/>
    <property type="evidence" value="ECO:0007669"/>
    <property type="project" value="UniProtKB-EC"/>
</dbReference>
<evidence type="ECO:0000256" key="3">
    <source>
        <dbReference type="ARBA" id="ARBA00022801"/>
    </source>
</evidence>
<gene>
    <name evidence="6" type="ORF">LCGC14_0501050</name>
</gene>
<evidence type="ECO:0000256" key="1">
    <source>
        <dbReference type="ARBA" id="ARBA00001561"/>
    </source>
</evidence>
<accession>A0A0F9S3V2</accession>
<dbReference type="Pfam" id="PF01510">
    <property type="entry name" value="Amidase_2"/>
    <property type="match status" value="1"/>
</dbReference>
<keyword evidence="4" id="KW-0961">Cell wall biogenesis/degradation</keyword>
<dbReference type="Gene3D" id="3.40.80.10">
    <property type="entry name" value="Peptidoglycan recognition protein-like"/>
    <property type="match status" value="1"/>
</dbReference>
<reference evidence="6" key="1">
    <citation type="journal article" date="2015" name="Nature">
        <title>Complex archaea that bridge the gap between prokaryotes and eukaryotes.</title>
        <authorList>
            <person name="Spang A."/>
            <person name="Saw J.H."/>
            <person name="Jorgensen S.L."/>
            <person name="Zaremba-Niedzwiedzka K."/>
            <person name="Martijn J."/>
            <person name="Lind A.E."/>
            <person name="van Eijk R."/>
            <person name="Schleper C."/>
            <person name="Guy L."/>
            <person name="Ettema T.J."/>
        </authorList>
    </citation>
    <scope>NUCLEOTIDE SEQUENCE</scope>
</reference>
<sequence>MKHQINIPLIGGNALVRPSYLVIHAMAEYIRITEEGSKWFRDKKKANIPPRDYHAAEWLKLRRLSAHKLFAPNGVVISCRNLNMQAWHAAEFNPKAVGFEYLVEGAWDYFSFLTKIKEEWVTPAQYKSGLIECRKVLHPHMAPVRHSDIAPDRKYDPGDGFPWKEFLTDLNLV</sequence>
<proteinExistence type="predicted"/>
<name>A0A0F9S3V2_9ZZZZ</name>
<dbReference type="PANTHER" id="PTHR30417">
    <property type="entry name" value="N-ACETYLMURAMOYL-L-ALANINE AMIDASE AMID"/>
    <property type="match status" value="1"/>
</dbReference>
<dbReference type="EMBL" id="LAZR01000587">
    <property type="protein sequence ID" value="KKN63515.1"/>
    <property type="molecule type" value="Genomic_DNA"/>
</dbReference>
<dbReference type="GO" id="GO:0009253">
    <property type="term" value="P:peptidoglycan catabolic process"/>
    <property type="evidence" value="ECO:0007669"/>
    <property type="project" value="InterPro"/>
</dbReference>
<evidence type="ECO:0000256" key="4">
    <source>
        <dbReference type="ARBA" id="ARBA00023316"/>
    </source>
</evidence>
<dbReference type="SUPFAM" id="SSF55846">
    <property type="entry name" value="N-acetylmuramoyl-L-alanine amidase-like"/>
    <property type="match status" value="1"/>
</dbReference>
<dbReference type="InterPro" id="IPR002502">
    <property type="entry name" value="Amidase_domain"/>
</dbReference>
<dbReference type="GO" id="GO:0009254">
    <property type="term" value="P:peptidoglycan turnover"/>
    <property type="evidence" value="ECO:0007669"/>
    <property type="project" value="TreeGrafter"/>
</dbReference>
<dbReference type="InterPro" id="IPR051206">
    <property type="entry name" value="NAMLAA_amidase_2"/>
</dbReference>
<evidence type="ECO:0000256" key="2">
    <source>
        <dbReference type="ARBA" id="ARBA00011901"/>
    </source>
</evidence>
<evidence type="ECO:0000259" key="5">
    <source>
        <dbReference type="Pfam" id="PF01510"/>
    </source>
</evidence>
<feature type="domain" description="N-acetylmuramoyl-L-alanine amidase" evidence="5">
    <location>
        <begin position="17"/>
        <end position="159"/>
    </location>
</feature>
<protein>
    <recommendedName>
        <fullName evidence="2">N-acetylmuramoyl-L-alanine amidase</fullName>
        <ecNumber evidence="2">3.5.1.28</ecNumber>
    </recommendedName>
</protein>
<organism evidence="6">
    <name type="scientific">marine sediment metagenome</name>
    <dbReference type="NCBI Taxonomy" id="412755"/>
    <lineage>
        <taxon>unclassified sequences</taxon>
        <taxon>metagenomes</taxon>
        <taxon>ecological metagenomes</taxon>
    </lineage>
</organism>
<comment type="catalytic activity">
    <reaction evidence="1">
        <text>Hydrolyzes the link between N-acetylmuramoyl residues and L-amino acid residues in certain cell-wall glycopeptides.</text>
        <dbReference type="EC" id="3.5.1.28"/>
    </reaction>
</comment>